<keyword evidence="1" id="KW-0472">Membrane</keyword>
<organism evidence="2 3">
    <name type="scientific">Orchesella dallaii</name>
    <dbReference type="NCBI Taxonomy" id="48710"/>
    <lineage>
        <taxon>Eukaryota</taxon>
        <taxon>Metazoa</taxon>
        <taxon>Ecdysozoa</taxon>
        <taxon>Arthropoda</taxon>
        <taxon>Hexapoda</taxon>
        <taxon>Collembola</taxon>
        <taxon>Entomobryomorpha</taxon>
        <taxon>Entomobryoidea</taxon>
        <taxon>Orchesellidae</taxon>
        <taxon>Orchesellinae</taxon>
        <taxon>Orchesella</taxon>
    </lineage>
</organism>
<feature type="transmembrane region" description="Helical" evidence="1">
    <location>
        <begin position="40"/>
        <end position="59"/>
    </location>
</feature>
<keyword evidence="1" id="KW-1133">Transmembrane helix</keyword>
<feature type="transmembrane region" description="Helical" evidence="1">
    <location>
        <begin position="96"/>
        <end position="129"/>
    </location>
</feature>
<protein>
    <submittedName>
        <fullName evidence="2">Uncharacterized protein</fullName>
    </submittedName>
</protein>
<reference evidence="2 3" key="1">
    <citation type="submission" date="2024-08" db="EMBL/GenBank/DDBJ databases">
        <authorList>
            <person name="Cucini C."/>
            <person name="Frati F."/>
        </authorList>
    </citation>
    <scope>NUCLEOTIDE SEQUENCE [LARGE SCALE GENOMIC DNA]</scope>
</reference>
<name>A0ABP1S7C5_9HEXA</name>
<sequence>MGIINNWYVGHFMVIYSKFAFLTYIVFHLYYVFFRIETTTGWYSSLLCYLGAGVLHIFFEEMIDTPLDLYYYLVDEQGIEESDAVELLEFHLTSAFLFQVCLILCAGFIWIILWDAVVISLVIAILFLLSMECSYFEFT</sequence>
<gene>
    <name evidence="2" type="ORF">ODALV1_LOCUS30632</name>
</gene>
<keyword evidence="3" id="KW-1185">Reference proteome</keyword>
<accession>A0ABP1S7C5</accession>
<dbReference type="EMBL" id="CAXLJM020000164">
    <property type="protein sequence ID" value="CAL8145886.1"/>
    <property type="molecule type" value="Genomic_DNA"/>
</dbReference>
<keyword evidence="1" id="KW-0812">Transmembrane</keyword>
<dbReference type="Proteomes" id="UP001642540">
    <property type="component" value="Unassembled WGS sequence"/>
</dbReference>
<feature type="transmembrane region" description="Helical" evidence="1">
    <location>
        <begin position="12"/>
        <end position="33"/>
    </location>
</feature>
<proteinExistence type="predicted"/>
<comment type="caution">
    <text evidence="2">The sequence shown here is derived from an EMBL/GenBank/DDBJ whole genome shotgun (WGS) entry which is preliminary data.</text>
</comment>
<evidence type="ECO:0000313" key="3">
    <source>
        <dbReference type="Proteomes" id="UP001642540"/>
    </source>
</evidence>
<evidence type="ECO:0000313" key="2">
    <source>
        <dbReference type="EMBL" id="CAL8145886.1"/>
    </source>
</evidence>
<evidence type="ECO:0000256" key="1">
    <source>
        <dbReference type="SAM" id="Phobius"/>
    </source>
</evidence>